<dbReference type="Pfam" id="PF00563">
    <property type="entry name" value="EAL"/>
    <property type="match status" value="1"/>
</dbReference>
<feature type="domain" description="GGDEF" evidence="4">
    <location>
        <begin position="430"/>
        <end position="572"/>
    </location>
</feature>
<evidence type="ECO:0000313" key="5">
    <source>
        <dbReference type="EMBL" id="GAA4457715.1"/>
    </source>
</evidence>
<dbReference type="SUPFAM" id="SSF158472">
    <property type="entry name" value="HAMP domain-like"/>
    <property type="match status" value="1"/>
</dbReference>
<feature type="domain" description="EAL" evidence="2">
    <location>
        <begin position="581"/>
        <end position="837"/>
    </location>
</feature>
<dbReference type="Gene3D" id="3.30.70.270">
    <property type="match status" value="1"/>
</dbReference>
<dbReference type="NCBIfam" id="TIGR00254">
    <property type="entry name" value="GGDEF"/>
    <property type="match status" value="1"/>
</dbReference>
<comment type="caution">
    <text evidence="5">The sequence shown here is derived from an EMBL/GenBank/DDBJ whole genome shotgun (WGS) entry which is preliminary data.</text>
</comment>
<feature type="domain" description="HAMP" evidence="3">
    <location>
        <begin position="323"/>
        <end position="376"/>
    </location>
</feature>
<dbReference type="InterPro" id="IPR007892">
    <property type="entry name" value="CHASE4"/>
</dbReference>
<dbReference type="InterPro" id="IPR000160">
    <property type="entry name" value="GGDEF_dom"/>
</dbReference>
<dbReference type="Pfam" id="PF05228">
    <property type="entry name" value="CHASE4"/>
    <property type="match status" value="1"/>
</dbReference>
<dbReference type="Gene3D" id="6.10.340.10">
    <property type="match status" value="1"/>
</dbReference>
<dbReference type="Pfam" id="PF00990">
    <property type="entry name" value="GGDEF"/>
    <property type="match status" value="1"/>
</dbReference>
<dbReference type="CDD" id="cd06225">
    <property type="entry name" value="HAMP"/>
    <property type="match status" value="1"/>
</dbReference>
<dbReference type="Gene3D" id="3.20.20.450">
    <property type="entry name" value="EAL domain"/>
    <property type="match status" value="1"/>
</dbReference>
<evidence type="ECO:0000256" key="1">
    <source>
        <dbReference type="SAM" id="Phobius"/>
    </source>
</evidence>
<dbReference type="RefSeq" id="WP_345324079.1">
    <property type="nucleotide sequence ID" value="NZ_BAABGA010000041.1"/>
</dbReference>
<dbReference type="SMART" id="SM00267">
    <property type="entry name" value="GGDEF"/>
    <property type="match status" value="1"/>
</dbReference>
<dbReference type="PROSITE" id="PS50883">
    <property type="entry name" value="EAL"/>
    <property type="match status" value="1"/>
</dbReference>
<dbReference type="SMART" id="SM00052">
    <property type="entry name" value="EAL"/>
    <property type="match status" value="1"/>
</dbReference>
<dbReference type="Pfam" id="PF00672">
    <property type="entry name" value="HAMP"/>
    <property type="match status" value="1"/>
</dbReference>
<gene>
    <name evidence="5" type="ORF">GCM10023156_34920</name>
</gene>
<evidence type="ECO:0008006" key="7">
    <source>
        <dbReference type="Google" id="ProtNLM"/>
    </source>
</evidence>
<dbReference type="InterPro" id="IPR052155">
    <property type="entry name" value="Biofilm_reg_signaling"/>
</dbReference>
<name>A0ABP8MZZ8_9BACT</name>
<dbReference type="CDD" id="cd01949">
    <property type="entry name" value="GGDEF"/>
    <property type="match status" value="1"/>
</dbReference>
<dbReference type="InterPro" id="IPR035919">
    <property type="entry name" value="EAL_sf"/>
</dbReference>
<dbReference type="SMART" id="SM00304">
    <property type="entry name" value="HAMP"/>
    <property type="match status" value="1"/>
</dbReference>
<reference evidence="6" key="1">
    <citation type="journal article" date="2019" name="Int. J. Syst. Evol. Microbiol.">
        <title>The Global Catalogue of Microorganisms (GCM) 10K type strain sequencing project: providing services to taxonomists for standard genome sequencing and annotation.</title>
        <authorList>
            <consortium name="The Broad Institute Genomics Platform"/>
            <consortium name="The Broad Institute Genome Sequencing Center for Infectious Disease"/>
            <person name="Wu L."/>
            <person name="Ma J."/>
        </authorList>
    </citation>
    <scope>NUCLEOTIDE SEQUENCE [LARGE SCALE GENOMIC DNA]</scope>
    <source>
        <strain evidence="6">JCM 17759</strain>
    </source>
</reference>
<keyword evidence="1" id="KW-0472">Membrane</keyword>
<dbReference type="PANTHER" id="PTHR44757">
    <property type="entry name" value="DIGUANYLATE CYCLASE DGCP"/>
    <property type="match status" value="1"/>
</dbReference>
<evidence type="ECO:0000259" key="2">
    <source>
        <dbReference type="PROSITE" id="PS50883"/>
    </source>
</evidence>
<keyword evidence="1" id="KW-1133">Transmembrane helix</keyword>
<dbReference type="InterPro" id="IPR003660">
    <property type="entry name" value="HAMP_dom"/>
</dbReference>
<dbReference type="PROSITE" id="PS50885">
    <property type="entry name" value="HAMP"/>
    <property type="match status" value="1"/>
</dbReference>
<dbReference type="InterPro" id="IPR043128">
    <property type="entry name" value="Rev_trsase/Diguanyl_cyclase"/>
</dbReference>
<keyword evidence="1" id="KW-0812">Transmembrane</keyword>
<evidence type="ECO:0000259" key="4">
    <source>
        <dbReference type="PROSITE" id="PS50887"/>
    </source>
</evidence>
<dbReference type="CDD" id="cd01948">
    <property type="entry name" value="EAL"/>
    <property type="match status" value="1"/>
</dbReference>
<evidence type="ECO:0000259" key="3">
    <source>
        <dbReference type="PROSITE" id="PS50885"/>
    </source>
</evidence>
<sequence>MNLRLKILLSLIAVFITYVVIDTAIHQYVVMPRFVALEQFQATKDLQRCHASIQRDVDNLHLVLDLPTDWDSLQDYVDQTKECFQRRSQSRQSYSDRHLDMFAVVNHDGKVVWQSIHPPGHKQQFSHLTQASVTSFPSDDWTSMHPVVAASLSASASDASETRGVIITEAGPMIVLARPITRDGDNHVEGAVVVGRFLDRQAIAAKAEQTDVTFQVDAIDPLTMASHRIVPVAMRQGPVSMRKGQDQSNEVAAAPISIRELDEENLVAQGTLFDIQGNPALSTYAFVRRNISQEGRIAMHYAIGSLVAAAFVVLSILLLLLQQIVINPLNQLSQHATRMGETGNFSARSEINRNDEFGDLATNIDTMVGRLKQLCSSNQQLHVEIRQRKSAESELQHAATHDSLTNLPNRTHLKQMLESRFANRSFCAGNCDALIFLDLDNFKIINDSLGHAVGDELLVAIGERLQAAVDAVSRSSETQTKNLVARLGGDEFVIFLGNVASEEVATEFAEQIRTDLIGRYTVSGHELTLGTSLGIAFSNDSVTTPEELMRNADLAMYRAKFSGKQCLAVFDHAMHESVLKRLELEEALRTVLKDGGLRLVYQPIFDIETGVIVGLESLVRWDHATKGLISPAEFVPVAEEIGLIVPIGRWILEEACRTIHRLNEARGDGPPISIGVNVSKRQLADANFVDLLKDVLETENVSPNQLNLEITESMIMDSPEQIVDCLSEIRNLGIRLHMDDFGTGHSSLSCLHRFPIDVLKIDRSFVSTMEVGDDYESIIHAIITLAHNLDTKVIAEGIETTRQLQQLRDLKCDFGQGYLYSKPEPIEDLQELLSAIVNRPRQDPQFGFASIDSTFSMLAPH</sequence>
<dbReference type="PANTHER" id="PTHR44757:SF2">
    <property type="entry name" value="BIOFILM ARCHITECTURE MAINTENANCE PROTEIN MBAA"/>
    <property type="match status" value="1"/>
</dbReference>
<keyword evidence="6" id="KW-1185">Reference proteome</keyword>
<dbReference type="EMBL" id="BAABGA010000041">
    <property type="protein sequence ID" value="GAA4457715.1"/>
    <property type="molecule type" value="Genomic_DNA"/>
</dbReference>
<accession>A0ABP8MZZ8</accession>
<dbReference type="PROSITE" id="PS50887">
    <property type="entry name" value="GGDEF"/>
    <property type="match status" value="1"/>
</dbReference>
<proteinExistence type="predicted"/>
<dbReference type="Proteomes" id="UP001500840">
    <property type="component" value="Unassembled WGS sequence"/>
</dbReference>
<organism evidence="5 6">
    <name type="scientific">Novipirellula rosea</name>
    <dbReference type="NCBI Taxonomy" id="1031540"/>
    <lineage>
        <taxon>Bacteria</taxon>
        <taxon>Pseudomonadati</taxon>
        <taxon>Planctomycetota</taxon>
        <taxon>Planctomycetia</taxon>
        <taxon>Pirellulales</taxon>
        <taxon>Pirellulaceae</taxon>
        <taxon>Novipirellula</taxon>
    </lineage>
</organism>
<dbReference type="SUPFAM" id="SSF141868">
    <property type="entry name" value="EAL domain-like"/>
    <property type="match status" value="1"/>
</dbReference>
<dbReference type="InterPro" id="IPR001633">
    <property type="entry name" value="EAL_dom"/>
</dbReference>
<feature type="transmembrane region" description="Helical" evidence="1">
    <location>
        <begin position="6"/>
        <end position="25"/>
    </location>
</feature>
<protein>
    <recommendedName>
        <fullName evidence="7">Cyclic di-GMP phosphodiesterase Gmr</fullName>
    </recommendedName>
</protein>
<evidence type="ECO:0000313" key="6">
    <source>
        <dbReference type="Proteomes" id="UP001500840"/>
    </source>
</evidence>
<dbReference type="InterPro" id="IPR029787">
    <property type="entry name" value="Nucleotide_cyclase"/>
</dbReference>
<dbReference type="SUPFAM" id="SSF55073">
    <property type="entry name" value="Nucleotide cyclase"/>
    <property type="match status" value="1"/>
</dbReference>